<dbReference type="Gene3D" id="3.60.21.10">
    <property type="match status" value="1"/>
</dbReference>
<dbReference type="KEGG" id="jar:G7057_00355"/>
<name>A0A6G7K737_9LACT</name>
<organism evidence="1 2">
    <name type="scientific">Jeotgalibaca arthritidis</name>
    <dbReference type="NCBI Taxonomy" id="1868794"/>
    <lineage>
        <taxon>Bacteria</taxon>
        <taxon>Bacillati</taxon>
        <taxon>Bacillota</taxon>
        <taxon>Bacilli</taxon>
        <taxon>Lactobacillales</taxon>
        <taxon>Carnobacteriaceae</taxon>
        <taxon>Jeotgalibaca</taxon>
    </lineage>
</organism>
<protein>
    <submittedName>
        <fullName evidence="1">Serine/threonine protein phosphatase</fullName>
    </submittedName>
</protein>
<reference evidence="1 2" key="1">
    <citation type="journal article" date="2017" name="Int. J. Syst. Evol. Microbiol.">
        <title>Jeotgalibaca porci sp. nov. and Jeotgalibaca arthritidis sp. nov., isolated from pigs, and emended description of the genus Jeotgalibaca.</title>
        <authorList>
            <person name="Zamora L."/>
            <person name="Perez-Sancho M."/>
            <person name="Dominguez L."/>
            <person name="Fernandez-Garayzabal J.F."/>
            <person name="Vela A.I."/>
        </authorList>
    </citation>
    <scope>NUCLEOTIDE SEQUENCE [LARGE SCALE GENOMIC DNA]</scope>
    <source>
        <strain evidence="1 2">CECT 9157</strain>
    </source>
</reference>
<dbReference type="GO" id="GO:0016020">
    <property type="term" value="C:membrane"/>
    <property type="evidence" value="ECO:0007669"/>
    <property type="project" value="GOC"/>
</dbReference>
<dbReference type="SUPFAM" id="SSF56300">
    <property type="entry name" value="Metallo-dependent phosphatases"/>
    <property type="match status" value="1"/>
</dbReference>
<dbReference type="GO" id="GO:0009245">
    <property type="term" value="P:lipid A biosynthetic process"/>
    <property type="evidence" value="ECO:0007669"/>
    <property type="project" value="TreeGrafter"/>
</dbReference>
<accession>A0A6G7K737</accession>
<sequence>MFTKQRLTAAYEGARVEVFDETTKYVFISDQHRGDGSLSDEFTRNRNIFQYAIDYYYKNGYTYVEAGDGDELWEYQDVKHIKNAHPEVFSTIKKFYDDDRFIMMYGNHNIYMKHQHYVEKHYYRNYDEYSETFFDFLKDLKPIEALVLKHKKTGQEIFTVHGHQGDAPNDQFWMLTMLSLKYFWRFLHAFGIRNPVSPVKNIHRRHKIEKNYSKWIAENKMMLICGHTHRFKFPKTATLPYFNIGCCVYPTIITALELNGEIIQLVRWKIKANEDGLLNVVREVMRGPAHVSEFDMKHPDYQGILSLESDTAKR</sequence>
<dbReference type="AlphaFoldDB" id="A0A6G7K737"/>
<dbReference type="EMBL" id="CP049740">
    <property type="protein sequence ID" value="QII81074.1"/>
    <property type="molecule type" value="Genomic_DNA"/>
</dbReference>
<proteinExistence type="predicted"/>
<dbReference type="PANTHER" id="PTHR34990">
    <property type="entry name" value="UDP-2,3-DIACYLGLUCOSAMINE HYDROLASE-RELATED"/>
    <property type="match status" value="1"/>
</dbReference>
<dbReference type="Proteomes" id="UP000501451">
    <property type="component" value="Chromosome"/>
</dbReference>
<dbReference type="InterPro" id="IPR029052">
    <property type="entry name" value="Metallo-depent_PP-like"/>
</dbReference>
<dbReference type="GO" id="GO:0008758">
    <property type="term" value="F:UDP-2,3-diacylglucosamine hydrolase activity"/>
    <property type="evidence" value="ECO:0007669"/>
    <property type="project" value="TreeGrafter"/>
</dbReference>
<dbReference type="RefSeq" id="WP_166160530.1">
    <property type="nucleotide sequence ID" value="NZ_CP049740.1"/>
</dbReference>
<evidence type="ECO:0000313" key="2">
    <source>
        <dbReference type="Proteomes" id="UP000501451"/>
    </source>
</evidence>
<keyword evidence="2" id="KW-1185">Reference proteome</keyword>
<gene>
    <name evidence="1" type="ORF">G7057_00355</name>
</gene>
<evidence type="ECO:0000313" key="1">
    <source>
        <dbReference type="EMBL" id="QII81074.1"/>
    </source>
</evidence>
<dbReference type="PANTHER" id="PTHR34990:SF2">
    <property type="entry name" value="BLL8164 PROTEIN"/>
    <property type="match status" value="1"/>
</dbReference>
<dbReference type="InterPro" id="IPR043461">
    <property type="entry name" value="LpxH-like"/>
</dbReference>